<accession>A0A0K0CVM9</accession>
<feature type="domain" description="C2H2-type" evidence="7">
    <location>
        <begin position="134"/>
        <end position="156"/>
    </location>
</feature>
<dbReference type="SUPFAM" id="SSF57667">
    <property type="entry name" value="beta-beta-alpha zinc fingers"/>
    <property type="match status" value="2"/>
</dbReference>
<evidence type="ECO:0000256" key="1">
    <source>
        <dbReference type="ARBA" id="ARBA00022723"/>
    </source>
</evidence>
<reference evidence="9" key="2">
    <citation type="submission" date="2016-04" db="UniProtKB">
        <authorList>
            <consortium name="WormBaseParasite"/>
        </authorList>
    </citation>
    <scope>IDENTIFICATION</scope>
</reference>
<keyword evidence="4" id="KW-0862">Zinc</keyword>
<keyword evidence="1" id="KW-0479">Metal-binding</keyword>
<dbReference type="PROSITE" id="PS50157">
    <property type="entry name" value="ZINC_FINGER_C2H2_2"/>
    <property type="match status" value="2"/>
</dbReference>
<dbReference type="Pfam" id="PF00096">
    <property type="entry name" value="zf-C2H2"/>
    <property type="match status" value="1"/>
</dbReference>
<keyword evidence="8" id="KW-1185">Reference proteome</keyword>
<proteinExistence type="predicted"/>
<dbReference type="PANTHER" id="PTHR24388">
    <property type="entry name" value="ZINC FINGER PROTEIN"/>
    <property type="match status" value="1"/>
</dbReference>
<evidence type="ECO:0000256" key="6">
    <source>
        <dbReference type="PROSITE-ProRule" id="PRU00042"/>
    </source>
</evidence>
<dbReference type="STRING" id="6313.A0A0K0CVM9"/>
<dbReference type="InterPro" id="IPR013087">
    <property type="entry name" value="Znf_C2H2_type"/>
</dbReference>
<dbReference type="Pfam" id="PF13909">
    <property type="entry name" value="zf-H2C2_5"/>
    <property type="match status" value="1"/>
</dbReference>
<dbReference type="FunFam" id="3.30.160.60:FF:000702">
    <property type="entry name" value="Transcription factor E4F1 isoform 1"/>
    <property type="match status" value="1"/>
</dbReference>
<dbReference type="AlphaFoldDB" id="A0A0K0CVM9"/>
<evidence type="ECO:0000313" key="8">
    <source>
        <dbReference type="Proteomes" id="UP000035642"/>
    </source>
</evidence>
<evidence type="ECO:0000256" key="3">
    <source>
        <dbReference type="ARBA" id="ARBA00022771"/>
    </source>
</evidence>
<organism evidence="8 9">
    <name type="scientific">Angiostrongylus cantonensis</name>
    <name type="common">Rat lungworm</name>
    <dbReference type="NCBI Taxonomy" id="6313"/>
    <lineage>
        <taxon>Eukaryota</taxon>
        <taxon>Metazoa</taxon>
        <taxon>Ecdysozoa</taxon>
        <taxon>Nematoda</taxon>
        <taxon>Chromadorea</taxon>
        <taxon>Rhabditida</taxon>
        <taxon>Rhabditina</taxon>
        <taxon>Rhabditomorpha</taxon>
        <taxon>Strongyloidea</taxon>
        <taxon>Metastrongylidae</taxon>
        <taxon>Angiostrongylus</taxon>
    </lineage>
</organism>
<keyword evidence="2" id="KW-0677">Repeat</keyword>
<dbReference type="PANTHER" id="PTHR24388:SF53">
    <property type="entry name" value="CHORION TRANSCRIPTION FACTOR CF2-RELATED"/>
    <property type="match status" value="1"/>
</dbReference>
<dbReference type="SMART" id="SM00355">
    <property type="entry name" value="ZnF_C2H2"/>
    <property type="match status" value="3"/>
</dbReference>
<feature type="domain" description="C2H2-type" evidence="7">
    <location>
        <begin position="106"/>
        <end position="133"/>
    </location>
</feature>
<dbReference type="PROSITE" id="PS00028">
    <property type="entry name" value="ZINC_FINGER_C2H2_1"/>
    <property type="match status" value="1"/>
</dbReference>
<evidence type="ECO:0000256" key="4">
    <source>
        <dbReference type="ARBA" id="ARBA00022833"/>
    </source>
</evidence>
<dbReference type="GO" id="GO:0008270">
    <property type="term" value="F:zinc ion binding"/>
    <property type="evidence" value="ECO:0007669"/>
    <property type="project" value="UniProtKB-KW"/>
</dbReference>
<evidence type="ECO:0000256" key="5">
    <source>
        <dbReference type="ARBA" id="ARBA00023242"/>
    </source>
</evidence>
<name>A0A0K0CVM9_ANGCA</name>
<dbReference type="WBParaSite" id="ACAC_0000140901-mRNA-1">
    <property type="protein sequence ID" value="ACAC_0000140901-mRNA-1"/>
    <property type="gene ID" value="ACAC_0000140901"/>
</dbReference>
<dbReference type="InterPro" id="IPR050527">
    <property type="entry name" value="Snail/Krueppel_Znf"/>
</dbReference>
<dbReference type="Proteomes" id="UP000035642">
    <property type="component" value="Unassembled WGS sequence"/>
</dbReference>
<dbReference type="Gene3D" id="3.30.160.60">
    <property type="entry name" value="Classic Zinc Finger"/>
    <property type="match status" value="3"/>
</dbReference>
<keyword evidence="5" id="KW-0539">Nucleus</keyword>
<evidence type="ECO:0000259" key="7">
    <source>
        <dbReference type="PROSITE" id="PS50157"/>
    </source>
</evidence>
<protein>
    <submittedName>
        <fullName evidence="9">Zinc finger, C2H2 type</fullName>
    </submittedName>
</protein>
<dbReference type="FunFam" id="3.30.160.60:FF:001755">
    <property type="entry name" value="Zinc finger protein 989"/>
    <property type="match status" value="1"/>
</dbReference>
<dbReference type="InterPro" id="IPR036236">
    <property type="entry name" value="Znf_C2H2_sf"/>
</dbReference>
<dbReference type="GO" id="GO:0000978">
    <property type="term" value="F:RNA polymerase II cis-regulatory region sequence-specific DNA binding"/>
    <property type="evidence" value="ECO:0007669"/>
    <property type="project" value="TreeGrafter"/>
</dbReference>
<evidence type="ECO:0000256" key="2">
    <source>
        <dbReference type="ARBA" id="ARBA00022737"/>
    </source>
</evidence>
<dbReference type="GO" id="GO:0000981">
    <property type="term" value="F:DNA-binding transcription factor activity, RNA polymerase II-specific"/>
    <property type="evidence" value="ECO:0007669"/>
    <property type="project" value="TreeGrafter"/>
</dbReference>
<reference evidence="8" key="1">
    <citation type="submission" date="2012-09" db="EMBL/GenBank/DDBJ databases">
        <authorList>
            <person name="Martin A.A."/>
        </authorList>
    </citation>
    <scope>NUCLEOTIDE SEQUENCE</scope>
</reference>
<keyword evidence="3 6" id="KW-0863">Zinc-finger</keyword>
<sequence>SCFKQIRSFLAVYIYIRFICIQCICKGAVVGGATAALCPVLKEAPFFSVASTSFNHMTTTPQVIGALANANDDPFKPKMECPTCGLVLYRHNFSTHYRIHTGELPFACDYCSRRFRSSSSLKVHVRAHTGEKPYVCPSCGYSTITKRNLDRHIENHHIRMGGSKGPATRRSRRVFCQFSYPRTVRNLVMSRMSAIATAALPNTFQF</sequence>
<evidence type="ECO:0000313" key="9">
    <source>
        <dbReference type="WBParaSite" id="ACAC_0000140901-mRNA-1"/>
    </source>
</evidence>